<evidence type="ECO:0000256" key="8">
    <source>
        <dbReference type="ARBA" id="ARBA00023170"/>
    </source>
</evidence>
<evidence type="ECO:0000256" key="7">
    <source>
        <dbReference type="ARBA" id="ARBA00023136"/>
    </source>
</evidence>
<dbReference type="PANTHER" id="PTHR24225:SF72">
    <property type="entry name" value="G-PROTEIN COUPLED RECEPTORS FAMILY 1 PROFILE DOMAIN-CONTAINING PROTEIN-RELATED"/>
    <property type="match status" value="1"/>
</dbReference>
<accession>A0ABD1IWH5</accession>
<dbReference type="PRINTS" id="PR01477">
    <property type="entry name" value="LTB1RECEPTOR"/>
</dbReference>
<dbReference type="GO" id="GO:0005886">
    <property type="term" value="C:plasma membrane"/>
    <property type="evidence" value="ECO:0007669"/>
    <property type="project" value="UniProtKB-SubCell"/>
</dbReference>
<keyword evidence="16" id="KW-1185">Reference proteome</keyword>
<dbReference type="InterPro" id="IPR000276">
    <property type="entry name" value="GPCR_Rhodpsn"/>
</dbReference>
<dbReference type="Pfam" id="PF00001">
    <property type="entry name" value="7tm_1"/>
    <property type="match status" value="1"/>
</dbReference>
<evidence type="ECO:0000256" key="2">
    <source>
        <dbReference type="ARBA" id="ARBA00022475"/>
    </source>
</evidence>
<keyword evidence="7 13" id="KW-0472">Membrane</keyword>
<organism evidence="15 16">
    <name type="scientific">Coilia grayii</name>
    <name type="common">Gray's grenadier anchovy</name>
    <dbReference type="NCBI Taxonomy" id="363190"/>
    <lineage>
        <taxon>Eukaryota</taxon>
        <taxon>Metazoa</taxon>
        <taxon>Chordata</taxon>
        <taxon>Craniata</taxon>
        <taxon>Vertebrata</taxon>
        <taxon>Euteleostomi</taxon>
        <taxon>Actinopterygii</taxon>
        <taxon>Neopterygii</taxon>
        <taxon>Teleostei</taxon>
        <taxon>Clupei</taxon>
        <taxon>Clupeiformes</taxon>
        <taxon>Clupeoidei</taxon>
        <taxon>Engraulidae</taxon>
        <taxon>Coilinae</taxon>
        <taxon>Coilia</taxon>
    </lineage>
</organism>
<dbReference type="EMBL" id="JBHFQA010000022">
    <property type="protein sequence ID" value="KAL2079182.1"/>
    <property type="molecule type" value="Genomic_DNA"/>
</dbReference>
<feature type="transmembrane region" description="Helical" evidence="13">
    <location>
        <begin position="133"/>
        <end position="154"/>
    </location>
</feature>
<evidence type="ECO:0000256" key="5">
    <source>
        <dbReference type="ARBA" id="ARBA00022989"/>
    </source>
</evidence>
<evidence type="ECO:0000256" key="9">
    <source>
        <dbReference type="ARBA" id="ARBA00023180"/>
    </source>
</evidence>
<dbReference type="InterPro" id="IPR000826">
    <property type="entry name" value="Formyl_rcpt-rel"/>
</dbReference>
<dbReference type="GO" id="GO:0004974">
    <property type="term" value="F:leukotriene receptor activity"/>
    <property type="evidence" value="ECO:0007669"/>
    <property type="project" value="UniProtKB-ARBA"/>
</dbReference>
<reference evidence="15 16" key="1">
    <citation type="submission" date="2024-09" db="EMBL/GenBank/DDBJ databases">
        <title>A chromosome-level genome assembly of Gray's grenadier anchovy, Coilia grayii.</title>
        <authorList>
            <person name="Fu Z."/>
        </authorList>
    </citation>
    <scope>NUCLEOTIDE SEQUENCE [LARGE SCALE GENOMIC DNA]</scope>
    <source>
        <strain evidence="15">G4</strain>
        <tissue evidence="15">Muscle</tissue>
    </source>
</reference>
<dbReference type="InterPro" id="IPR003983">
    <property type="entry name" value="Leukotriene_B4_typ-1_rcpt"/>
</dbReference>
<keyword evidence="9" id="KW-0325">Glycoprotein</keyword>
<evidence type="ECO:0000256" key="11">
    <source>
        <dbReference type="ARBA" id="ARBA00025736"/>
    </source>
</evidence>
<gene>
    <name evidence="15" type="ORF">ACEWY4_024926</name>
</gene>
<dbReference type="InterPro" id="IPR017452">
    <property type="entry name" value="GPCR_Rhodpsn_7TM"/>
</dbReference>
<evidence type="ECO:0000256" key="13">
    <source>
        <dbReference type="SAM" id="Phobius"/>
    </source>
</evidence>
<evidence type="ECO:0000256" key="6">
    <source>
        <dbReference type="ARBA" id="ARBA00023040"/>
    </source>
</evidence>
<feature type="transmembrane region" description="Helical" evidence="13">
    <location>
        <begin position="262"/>
        <end position="290"/>
    </location>
</feature>
<dbReference type="InterPro" id="IPR003981">
    <property type="entry name" value="Leukotriene_B4_rcpt"/>
</dbReference>
<evidence type="ECO:0000256" key="10">
    <source>
        <dbReference type="ARBA" id="ARBA00023224"/>
    </source>
</evidence>
<feature type="transmembrane region" description="Helical" evidence="13">
    <location>
        <begin position="219"/>
        <end position="242"/>
    </location>
</feature>
<feature type="transmembrane region" description="Helical" evidence="13">
    <location>
        <begin position="64"/>
        <end position="85"/>
    </location>
</feature>
<evidence type="ECO:0000256" key="1">
    <source>
        <dbReference type="ARBA" id="ARBA00004651"/>
    </source>
</evidence>
<dbReference type="PANTHER" id="PTHR24225">
    <property type="entry name" value="CHEMOTACTIC RECEPTOR"/>
    <property type="match status" value="1"/>
</dbReference>
<dbReference type="PRINTS" id="PR01476">
    <property type="entry name" value="LTBRECEPTOR"/>
</dbReference>
<evidence type="ECO:0000259" key="14">
    <source>
        <dbReference type="PROSITE" id="PS50262"/>
    </source>
</evidence>
<feature type="compositionally biased region" description="Acidic residues" evidence="12">
    <location>
        <begin position="380"/>
        <end position="390"/>
    </location>
</feature>
<sequence length="418" mass="45839">MAQTEASAILLHNSSTSSSSSLFLPVSPSLSLIVTSPAHDNATTASLSGPSSVGTTAATVTGSLILGLVFLLGVPGNLFVIWSVLARARRRSVTTLLILNLACADGLLMALTAFFVVYLVRRDWEFGLVLCKLLFYLCCANMYASIVLITLMSLHRLVAITRPQSAWARAGRGAVLKLLLGVWLLVLGLSVPVLVYRQVVAQEDGRRLCKPEHSPADTVVQYTMETVLGFVLPYSIIVASYVGILRRIRQTRFRRRIRSEKLILAIVITFGVFWLPYHLINMVQVAAALAPKGSDLENRLDRLWMSGRTITSALAFISSSANPLLYTFAGKSYMRREGLSFMARLFEATGRLEVSRKSRQNSRESKDRKAKGAGGRGAETEEDDRDGDEGTELRESESTTSAHASTHNRVDRQESNGK</sequence>
<keyword evidence="5 13" id="KW-1133">Transmembrane helix</keyword>
<keyword evidence="6" id="KW-0297">G-protein coupled receptor</keyword>
<evidence type="ECO:0000313" key="15">
    <source>
        <dbReference type="EMBL" id="KAL2079182.1"/>
    </source>
</evidence>
<keyword evidence="8" id="KW-0675">Receptor</keyword>
<keyword evidence="10" id="KW-0807">Transducer</keyword>
<feature type="compositionally biased region" description="Basic and acidic residues" evidence="12">
    <location>
        <begin position="353"/>
        <end position="367"/>
    </location>
</feature>
<proteinExistence type="inferred from homology"/>
<feature type="region of interest" description="Disordered" evidence="12">
    <location>
        <begin position="353"/>
        <end position="418"/>
    </location>
</feature>
<evidence type="ECO:0000313" key="16">
    <source>
        <dbReference type="Proteomes" id="UP001591681"/>
    </source>
</evidence>
<comment type="similarity">
    <text evidence="11">Belongs to the chemokine-like receptor (CMKLR) family.</text>
</comment>
<dbReference type="FunFam" id="1.20.1070.10:FF:000109">
    <property type="entry name" value="Leukotriene B4 receptor"/>
    <property type="match status" value="1"/>
</dbReference>
<evidence type="ECO:0000256" key="4">
    <source>
        <dbReference type="ARBA" id="ARBA00022692"/>
    </source>
</evidence>
<comment type="caution">
    <text evidence="15">The sequence shown here is derived from an EMBL/GenBank/DDBJ whole genome shotgun (WGS) entry which is preliminary data.</text>
</comment>
<feature type="domain" description="G-protein coupled receptors family 1 profile" evidence="14">
    <location>
        <begin position="76"/>
        <end position="326"/>
    </location>
</feature>
<feature type="transmembrane region" description="Helical" evidence="13">
    <location>
        <begin position="97"/>
        <end position="121"/>
    </location>
</feature>
<dbReference type="PRINTS" id="PR00237">
    <property type="entry name" value="GPCRRHODOPSN"/>
</dbReference>
<feature type="compositionally biased region" description="Low complexity" evidence="12">
    <location>
        <begin position="398"/>
        <end position="407"/>
    </location>
</feature>
<feature type="transmembrane region" description="Helical" evidence="13">
    <location>
        <begin position="175"/>
        <end position="199"/>
    </location>
</feature>
<dbReference type="AlphaFoldDB" id="A0ABD1IWH5"/>
<feature type="compositionally biased region" description="Basic and acidic residues" evidence="12">
    <location>
        <begin position="408"/>
        <end position="418"/>
    </location>
</feature>
<keyword evidence="4 13" id="KW-0812">Transmembrane</keyword>
<feature type="transmembrane region" description="Helical" evidence="13">
    <location>
        <begin position="310"/>
        <end position="329"/>
    </location>
</feature>
<keyword evidence="2" id="KW-1003">Cell membrane</keyword>
<evidence type="ECO:0000256" key="3">
    <source>
        <dbReference type="ARBA" id="ARBA00022553"/>
    </source>
</evidence>
<name>A0ABD1IWH5_9TELE</name>
<dbReference type="Gene3D" id="1.20.1070.10">
    <property type="entry name" value="Rhodopsin 7-helix transmembrane proteins"/>
    <property type="match status" value="1"/>
</dbReference>
<comment type="subcellular location">
    <subcellularLocation>
        <location evidence="1">Cell membrane</location>
        <topology evidence="1">Multi-pass membrane protein</topology>
    </subcellularLocation>
</comment>
<protein>
    <recommendedName>
        <fullName evidence="14">G-protein coupled receptors family 1 profile domain-containing protein</fullName>
    </recommendedName>
</protein>
<dbReference type="SUPFAM" id="SSF81321">
    <property type="entry name" value="Family A G protein-coupled receptor-like"/>
    <property type="match status" value="1"/>
</dbReference>
<dbReference type="PROSITE" id="PS50262">
    <property type="entry name" value="G_PROTEIN_RECEP_F1_2"/>
    <property type="match status" value="1"/>
</dbReference>
<dbReference type="Proteomes" id="UP001591681">
    <property type="component" value="Unassembled WGS sequence"/>
</dbReference>
<evidence type="ECO:0000256" key="12">
    <source>
        <dbReference type="SAM" id="MobiDB-lite"/>
    </source>
</evidence>
<keyword evidence="3" id="KW-0597">Phosphoprotein</keyword>